<dbReference type="Pfam" id="PF04654">
    <property type="entry name" value="DUF599"/>
    <property type="match status" value="1"/>
</dbReference>
<keyword evidence="1" id="KW-0472">Membrane</keyword>
<sequence>MRRGATRVSQCNHSDRRADMAWSESILDVVLVPSGLLVLLLYHGQLAYRIWKHPNSTVIGVNDLNRRVWVCTMMSDSAKNGVLSVQTLRNNIMASTLLATAAITLSSLIAVLITNKKSTFTESPLVLGDQGDLVSSLKLLAVLVCFLAAFFCNVQAVRYYCHASFLLNIPLGDTAPGLTPVYVNRAITRGTHFWSLGLRAFYFSFPLFLWLFGPIQCLSVRSSWLSFCTSWTQLRTSIKPCMLMVCLIHSMAQICVYAISHIPTFAYSLPTGFQLESWIFCRSQSLPVYP</sequence>
<dbReference type="PANTHER" id="PTHR31168">
    <property type="entry name" value="OS02G0292800 PROTEIN"/>
    <property type="match status" value="1"/>
</dbReference>
<evidence type="ECO:0000313" key="3">
    <source>
        <dbReference type="Proteomes" id="UP000825935"/>
    </source>
</evidence>
<protein>
    <submittedName>
        <fullName evidence="2">Uncharacterized protein</fullName>
    </submittedName>
</protein>
<name>A0A8T2SNG9_CERRI</name>
<dbReference type="Proteomes" id="UP000825935">
    <property type="component" value="Chromosome 19"/>
</dbReference>
<feature type="transmembrane region" description="Helical" evidence="1">
    <location>
        <begin position="21"/>
        <end position="42"/>
    </location>
</feature>
<dbReference type="InterPro" id="IPR006747">
    <property type="entry name" value="DUF599"/>
</dbReference>
<proteinExistence type="predicted"/>
<keyword evidence="1" id="KW-1133">Transmembrane helix</keyword>
<feature type="transmembrane region" description="Helical" evidence="1">
    <location>
        <begin position="241"/>
        <end position="260"/>
    </location>
</feature>
<feature type="transmembrane region" description="Helical" evidence="1">
    <location>
        <begin position="200"/>
        <end position="220"/>
    </location>
</feature>
<keyword evidence="1" id="KW-0812">Transmembrane</keyword>
<keyword evidence="3" id="KW-1185">Reference proteome</keyword>
<organism evidence="2 3">
    <name type="scientific">Ceratopteris richardii</name>
    <name type="common">Triangle waterfern</name>
    <dbReference type="NCBI Taxonomy" id="49495"/>
    <lineage>
        <taxon>Eukaryota</taxon>
        <taxon>Viridiplantae</taxon>
        <taxon>Streptophyta</taxon>
        <taxon>Embryophyta</taxon>
        <taxon>Tracheophyta</taxon>
        <taxon>Polypodiopsida</taxon>
        <taxon>Polypodiidae</taxon>
        <taxon>Polypodiales</taxon>
        <taxon>Pteridineae</taxon>
        <taxon>Pteridaceae</taxon>
        <taxon>Parkerioideae</taxon>
        <taxon>Ceratopteris</taxon>
    </lineage>
</organism>
<dbReference type="OrthoDB" id="761598at2759"/>
<feature type="transmembrane region" description="Helical" evidence="1">
    <location>
        <begin position="139"/>
        <end position="160"/>
    </location>
</feature>
<accession>A0A8T2SNG9</accession>
<evidence type="ECO:0000313" key="2">
    <source>
        <dbReference type="EMBL" id="KAH7352535.1"/>
    </source>
</evidence>
<dbReference type="EMBL" id="CM035424">
    <property type="protein sequence ID" value="KAH7352535.1"/>
    <property type="molecule type" value="Genomic_DNA"/>
</dbReference>
<reference evidence="2" key="1">
    <citation type="submission" date="2021-08" db="EMBL/GenBank/DDBJ databases">
        <title>WGS assembly of Ceratopteris richardii.</title>
        <authorList>
            <person name="Marchant D.B."/>
            <person name="Chen G."/>
            <person name="Jenkins J."/>
            <person name="Shu S."/>
            <person name="Leebens-Mack J."/>
            <person name="Grimwood J."/>
            <person name="Schmutz J."/>
            <person name="Soltis P."/>
            <person name="Soltis D."/>
            <person name="Chen Z.-H."/>
        </authorList>
    </citation>
    <scope>NUCLEOTIDE SEQUENCE</scope>
    <source>
        <strain evidence="2">Whitten #5841</strain>
        <tissue evidence="2">Leaf</tissue>
    </source>
</reference>
<gene>
    <name evidence="2" type="ORF">KP509_19G050500</name>
</gene>
<dbReference type="AlphaFoldDB" id="A0A8T2SNG9"/>
<evidence type="ECO:0000256" key="1">
    <source>
        <dbReference type="SAM" id="Phobius"/>
    </source>
</evidence>
<comment type="caution">
    <text evidence="2">The sequence shown here is derived from an EMBL/GenBank/DDBJ whole genome shotgun (WGS) entry which is preliminary data.</text>
</comment>
<feature type="transmembrane region" description="Helical" evidence="1">
    <location>
        <begin position="92"/>
        <end position="113"/>
    </location>
</feature>
<dbReference type="OMA" id="MFVACVA"/>
<dbReference type="PANTHER" id="PTHR31168:SF1">
    <property type="entry name" value="DUF599 FAMILY PROTEIN"/>
    <property type="match status" value="1"/>
</dbReference>